<evidence type="ECO:0000256" key="5">
    <source>
        <dbReference type="ARBA" id="ARBA00022990"/>
    </source>
</evidence>
<evidence type="ECO:0000313" key="9">
    <source>
        <dbReference type="Proteomes" id="UP000515135"/>
    </source>
</evidence>
<evidence type="ECO:0000256" key="1">
    <source>
        <dbReference type="ARBA" id="ARBA00004123"/>
    </source>
</evidence>
<dbReference type="GO" id="GO:0005634">
    <property type="term" value="C:nucleus"/>
    <property type="evidence" value="ECO:0007669"/>
    <property type="project" value="UniProtKB-SubCell"/>
</dbReference>
<dbReference type="GO" id="GO:0000786">
    <property type="term" value="C:nucleosome"/>
    <property type="evidence" value="ECO:0007669"/>
    <property type="project" value="UniProtKB-KW"/>
</dbReference>
<evidence type="ECO:0000256" key="3">
    <source>
        <dbReference type="ARBA" id="ARBA00010691"/>
    </source>
</evidence>
<evidence type="ECO:0000256" key="8">
    <source>
        <dbReference type="SAM" id="MobiDB-lite"/>
    </source>
</evidence>
<dbReference type="InterPro" id="IPR032458">
    <property type="entry name" value="Histone_H2A_CS"/>
</dbReference>
<dbReference type="GO" id="GO:0046982">
    <property type="term" value="F:protein heterodimerization activity"/>
    <property type="evidence" value="ECO:0007669"/>
    <property type="project" value="InterPro"/>
</dbReference>
<dbReference type="InterPro" id="IPR009072">
    <property type="entry name" value="Histone-fold"/>
</dbReference>
<dbReference type="KEGG" id="bbel:109475685"/>
<dbReference type="RefSeq" id="XP_019632007.1">
    <property type="nucleotide sequence ID" value="XM_019776448.1"/>
</dbReference>
<gene>
    <name evidence="10" type="primary">LOC109475685</name>
</gene>
<feature type="compositionally biased region" description="Low complexity" evidence="8">
    <location>
        <begin position="9"/>
        <end position="22"/>
    </location>
</feature>
<dbReference type="AlphaFoldDB" id="A0A6P4ZLT2"/>
<dbReference type="Gene3D" id="1.10.20.10">
    <property type="entry name" value="Histone, subunit A"/>
    <property type="match status" value="1"/>
</dbReference>
<protein>
    <recommendedName>
        <fullName evidence="7">Histone H2A</fullName>
    </recommendedName>
</protein>
<dbReference type="SMART" id="SM00414">
    <property type="entry name" value="H2A"/>
    <property type="match status" value="1"/>
</dbReference>
<sequence length="108" mass="11344">MCGRGKGKASGAKAAGSARTKSAKAGLVFPVAAVYLAAVLEYVTAEVLDLAGAAAIDSERNRIIPVHIQLAFHYDVELNQLMSGSGVPPNKHNQLLPKLFKESDARKG</sequence>
<feature type="region of interest" description="Disordered" evidence="8">
    <location>
        <begin position="1"/>
        <end position="22"/>
    </location>
</feature>
<dbReference type="InterPro" id="IPR002119">
    <property type="entry name" value="Histone_H2A"/>
</dbReference>
<dbReference type="PANTHER" id="PTHR23430">
    <property type="entry name" value="HISTONE H2A"/>
    <property type="match status" value="1"/>
</dbReference>
<evidence type="ECO:0000256" key="2">
    <source>
        <dbReference type="ARBA" id="ARBA00004286"/>
    </source>
</evidence>
<dbReference type="GO" id="GO:0030527">
    <property type="term" value="F:structural constituent of chromatin"/>
    <property type="evidence" value="ECO:0007669"/>
    <property type="project" value="InterPro"/>
</dbReference>
<dbReference type="Proteomes" id="UP000515135">
    <property type="component" value="Unplaced"/>
</dbReference>
<organism evidence="9 10">
    <name type="scientific">Branchiostoma belcheri</name>
    <name type="common">Amphioxus</name>
    <dbReference type="NCBI Taxonomy" id="7741"/>
    <lineage>
        <taxon>Eukaryota</taxon>
        <taxon>Metazoa</taxon>
        <taxon>Chordata</taxon>
        <taxon>Cephalochordata</taxon>
        <taxon>Leptocardii</taxon>
        <taxon>Amphioxiformes</taxon>
        <taxon>Branchiostomatidae</taxon>
        <taxon>Branchiostoma</taxon>
    </lineage>
</organism>
<evidence type="ECO:0000313" key="10">
    <source>
        <dbReference type="RefSeq" id="XP_019632007.1"/>
    </source>
</evidence>
<name>A0A6P4ZLT2_BRABE</name>
<dbReference type="OrthoDB" id="10403174at2759"/>
<keyword evidence="5" id="KW-0007">Acetylation</keyword>
<dbReference type="PRINTS" id="PR00620">
    <property type="entry name" value="HISTONEH2A"/>
</dbReference>
<dbReference type="GeneID" id="109475685"/>
<dbReference type="SUPFAM" id="SSF47113">
    <property type="entry name" value="Histone-fold"/>
    <property type="match status" value="1"/>
</dbReference>
<keyword evidence="7" id="KW-0544">Nucleosome core</keyword>
<keyword evidence="7" id="KW-0238">DNA-binding</keyword>
<comment type="subunit">
    <text evidence="7">The nucleosome is a histone octamer containing two molecules each of H2A, H2B, H3 and H4 assembled in one H3-H4 heterotetramer and two H2A-H2B heterodimers. The octamer wraps approximately 147 bp of DNA.</text>
</comment>
<dbReference type="PROSITE" id="PS00046">
    <property type="entry name" value="HISTONE_H2A"/>
    <property type="match status" value="1"/>
</dbReference>
<evidence type="ECO:0000256" key="4">
    <source>
        <dbReference type="ARBA" id="ARBA00022454"/>
    </source>
</evidence>
<evidence type="ECO:0000256" key="7">
    <source>
        <dbReference type="RuleBase" id="RU003767"/>
    </source>
</evidence>
<comment type="subcellular location">
    <subcellularLocation>
        <location evidence="2">Chromosome</location>
    </subcellularLocation>
    <subcellularLocation>
        <location evidence="1 7">Nucleus</location>
    </subcellularLocation>
</comment>
<comment type="similarity">
    <text evidence="3 7">Belongs to the histone H2A family.</text>
</comment>
<reference evidence="10" key="1">
    <citation type="submission" date="2025-08" db="UniProtKB">
        <authorList>
            <consortium name="RefSeq"/>
        </authorList>
    </citation>
    <scope>IDENTIFICATION</scope>
    <source>
        <tissue evidence="10">Gonad</tissue>
    </source>
</reference>
<accession>A0A6P4ZLT2</accession>
<dbReference type="GO" id="GO:0003677">
    <property type="term" value="F:DNA binding"/>
    <property type="evidence" value="ECO:0007669"/>
    <property type="project" value="UniProtKB-KW"/>
</dbReference>
<keyword evidence="6 7" id="KW-0539">Nucleus</keyword>
<evidence type="ECO:0000256" key="6">
    <source>
        <dbReference type="ARBA" id="ARBA00023242"/>
    </source>
</evidence>
<proteinExistence type="inferred from homology"/>
<keyword evidence="4 7" id="KW-0158">Chromosome</keyword>
<dbReference type="CDD" id="cd00074">
    <property type="entry name" value="HFD_H2A"/>
    <property type="match status" value="1"/>
</dbReference>
<keyword evidence="9" id="KW-1185">Reference proteome</keyword>